<sequence length="270" mass="30355">MMFWRWRADRALLMLPLVFSPTFLSPVLRSLPSGLGCPMRSVRCAASKRQVLHDRHVLTWNELLLRIDRDQIHSMLILCGTTAGNLGAILRSSTLLDISAVCILDESGPSKATLDKAFRFSMLEQKSHWDTLVVPGPDTQEETKFLSDLKERGVKLVGMVAAGAANGASCDLCDLDLSTQRPVAFIFGADEEDGLAFTKEIEVQDLDVLASVSMKDFGRATATPDTLNLSATAAIVAYERQRQRCQQRWWQELKKWMKNWGKWWDLKVAR</sequence>
<evidence type="ECO:0000256" key="2">
    <source>
        <dbReference type="ARBA" id="ARBA00022679"/>
    </source>
</evidence>
<evidence type="ECO:0000256" key="3">
    <source>
        <dbReference type="SAM" id="SignalP"/>
    </source>
</evidence>
<dbReference type="Pfam" id="PF00588">
    <property type="entry name" value="SpoU_methylase"/>
    <property type="match status" value="1"/>
</dbReference>
<comment type="caution">
    <text evidence="5">The sequence shown here is derived from an EMBL/GenBank/DDBJ whole genome shotgun (WGS) entry which is preliminary data.</text>
</comment>
<name>A0A9P1CBT5_9DINO</name>
<dbReference type="SUPFAM" id="SSF75217">
    <property type="entry name" value="alpha/beta knot"/>
    <property type="match status" value="1"/>
</dbReference>
<evidence type="ECO:0000256" key="1">
    <source>
        <dbReference type="ARBA" id="ARBA00022603"/>
    </source>
</evidence>
<dbReference type="GO" id="GO:0032259">
    <property type="term" value="P:methylation"/>
    <property type="evidence" value="ECO:0007669"/>
    <property type="project" value="UniProtKB-KW"/>
</dbReference>
<evidence type="ECO:0000313" key="5">
    <source>
        <dbReference type="EMBL" id="CAI3988228.1"/>
    </source>
</evidence>
<organism evidence="5">
    <name type="scientific">Cladocopium goreaui</name>
    <dbReference type="NCBI Taxonomy" id="2562237"/>
    <lineage>
        <taxon>Eukaryota</taxon>
        <taxon>Sar</taxon>
        <taxon>Alveolata</taxon>
        <taxon>Dinophyceae</taxon>
        <taxon>Suessiales</taxon>
        <taxon>Symbiodiniaceae</taxon>
        <taxon>Cladocopium</taxon>
    </lineage>
</organism>
<feature type="domain" description="tRNA/rRNA methyltransferase SpoU type" evidence="4">
    <location>
        <begin position="82"/>
        <end position="238"/>
    </location>
</feature>
<feature type="chain" id="PRO_5043270301" evidence="3">
    <location>
        <begin position="25"/>
        <end position="270"/>
    </location>
</feature>
<dbReference type="AlphaFoldDB" id="A0A9P1CBT5"/>
<reference evidence="5" key="1">
    <citation type="submission" date="2022-10" db="EMBL/GenBank/DDBJ databases">
        <authorList>
            <person name="Chen Y."/>
            <person name="Dougan E. K."/>
            <person name="Chan C."/>
            <person name="Rhodes N."/>
            <person name="Thang M."/>
        </authorList>
    </citation>
    <scope>NUCLEOTIDE SEQUENCE</scope>
</reference>
<keyword evidence="3" id="KW-0732">Signal</keyword>
<dbReference type="EMBL" id="CAMXCT020001245">
    <property type="protein sequence ID" value="CAL1141603.1"/>
    <property type="molecule type" value="Genomic_DNA"/>
</dbReference>
<keyword evidence="2" id="KW-0808">Transferase</keyword>
<dbReference type="InterPro" id="IPR029028">
    <property type="entry name" value="Alpha/beta_knot_MTases"/>
</dbReference>
<evidence type="ECO:0000313" key="7">
    <source>
        <dbReference type="Proteomes" id="UP001152797"/>
    </source>
</evidence>
<proteinExistence type="predicted"/>
<dbReference type="EMBL" id="CAMXCT010001245">
    <property type="protein sequence ID" value="CAI3988228.1"/>
    <property type="molecule type" value="Genomic_DNA"/>
</dbReference>
<feature type="signal peptide" evidence="3">
    <location>
        <begin position="1"/>
        <end position="24"/>
    </location>
</feature>
<reference evidence="6 7" key="2">
    <citation type="submission" date="2024-05" db="EMBL/GenBank/DDBJ databases">
        <authorList>
            <person name="Chen Y."/>
            <person name="Shah S."/>
            <person name="Dougan E. K."/>
            <person name="Thang M."/>
            <person name="Chan C."/>
        </authorList>
    </citation>
    <scope>NUCLEOTIDE SEQUENCE [LARGE SCALE GENOMIC DNA]</scope>
</reference>
<accession>A0A9P1CBT5</accession>
<dbReference type="Proteomes" id="UP001152797">
    <property type="component" value="Unassembled WGS sequence"/>
</dbReference>
<evidence type="ECO:0000313" key="6">
    <source>
        <dbReference type="EMBL" id="CAL4775540.1"/>
    </source>
</evidence>
<keyword evidence="7" id="KW-1185">Reference proteome</keyword>
<keyword evidence="1" id="KW-0489">Methyltransferase</keyword>
<gene>
    <name evidence="5" type="ORF">C1SCF055_LOCUS15432</name>
</gene>
<evidence type="ECO:0000259" key="4">
    <source>
        <dbReference type="Pfam" id="PF00588"/>
    </source>
</evidence>
<dbReference type="GO" id="GO:0003723">
    <property type="term" value="F:RNA binding"/>
    <property type="evidence" value="ECO:0007669"/>
    <property type="project" value="InterPro"/>
</dbReference>
<dbReference type="InterPro" id="IPR029026">
    <property type="entry name" value="tRNA_m1G_MTases_N"/>
</dbReference>
<dbReference type="InterPro" id="IPR001537">
    <property type="entry name" value="SpoU_MeTrfase"/>
</dbReference>
<dbReference type="GO" id="GO:0006396">
    <property type="term" value="P:RNA processing"/>
    <property type="evidence" value="ECO:0007669"/>
    <property type="project" value="InterPro"/>
</dbReference>
<protein>
    <submittedName>
        <fullName evidence="6">Nipped-B-like protein B</fullName>
    </submittedName>
</protein>
<dbReference type="Gene3D" id="3.40.1280.10">
    <property type="match status" value="1"/>
</dbReference>
<dbReference type="GO" id="GO:0008173">
    <property type="term" value="F:RNA methyltransferase activity"/>
    <property type="evidence" value="ECO:0007669"/>
    <property type="project" value="InterPro"/>
</dbReference>
<dbReference type="EMBL" id="CAMXCT030001245">
    <property type="protein sequence ID" value="CAL4775540.1"/>
    <property type="molecule type" value="Genomic_DNA"/>
</dbReference>